<evidence type="ECO:0000313" key="2">
    <source>
        <dbReference type="Proteomes" id="UP000198379"/>
    </source>
</evidence>
<keyword evidence="2" id="KW-1185">Reference proteome</keyword>
<dbReference type="AlphaFoldDB" id="A0A238VXE0"/>
<evidence type="ECO:0000313" key="1">
    <source>
        <dbReference type="EMBL" id="SNR38970.1"/>
    </source>
</evidence>
<dbReference type="RefSeq" id="WP_089369818.1">
    <property type="nucleotide sequence ID" value="NZ_BMEP01000002.1"/>
</dbReference>
<dbReference type="EMBL" id="FZNY01000001">
    <property type="protein sequence ID" value="SNR38970.1"/>
    <property type="molecule type" value="Genomic_DNA"/>
</dbReference>
<sequence>MKRISYILLLSICYSCIPLQIAPNLEEGKVYKAKKFKRSLPKQHTYVFTDPKDANEFYYFISSKYQINQDTGENNIPILIENRRYYLSFYEMEKSTQTINLIPLALDATLIANDSEPILEDIYTSRTGNWYIALTITDSNLNDALDPTYRDTDKVVSFATQLQEEYLATQNYNSLLLKKTVPTNK</sequence>
<protein>
    <submittedName>
        <fullName evidence="1">Uncharacterized protein</fullName>
    </submittedName>
</protein>
<accession>A0A238VXE0</accession>
<gene>
    <name evidence="1" type="ORF">SAMN06265376_101479</name>
</gene>
<dbReference type="OrthoDB" id="1164799at2"/>
<organism evidence="1 2">
    <name type="scientific">Dokdonia pacifica</name>
    <dbReference type="NCBI Taxonomy" id="1627892"/>
    <lineage>
        <taxon>Bacteria</taxon>
        <taxon>Pseudomonadati</taxon>
        <taxon>Bacteroidota</taxon>
        <taxon>Flavobacteriia</taxon>
        <taxon>Flavobacteriales</taxon>
        <taxon>Flavobacteriaceae</taxon>
        <taxon>Dokdonia</taxon>
    </lineage>
</organism>
<dbReference type="Proteomes" id="UP000198379">
    <property type="component" value="Unassembled WGS sequence"/>
</dbReference>
<proteinExistence type="predicted"/>
<reference evidence="1 2" key="1">
    <citation type="submission" date="2017-06" db="EMBL/GenBank/DDBJ databases">
        <authorList>
            <person name="Kim H.J."/>
            <person name="Triplett B.A."/>
        </authorList>
    </citation>
    <scope>NUCLEOTIDE SEQUENCE [LARGE SCALE GENOMIC DNA]</scope>
    <source>
        <strain evidence="1 2">DSM 25597</strain>
    </source>
</reference>
<name>A0A238VXE0_9FLAO</name>